<dbReference type="HOGENOM" id="CLU_362758_0_0_2"/>
<dbReference type="InterPro" id="IPR011054">
    <property type="entry name" value="Rudment_hybrid_motif"/>
</dbReference>
<dbReference type="PANTHER" id="PTHR43472:SF1">
    <property type="entry name" value="PHOSPHORIBOSYLAMINE--GLYCINE LIGASE, CHLOROPLASTIC"/>
    <property type="match status" value="1"/>
</dbReference>
<dbReference type="InterPro" id="IPR037123">
    <property type="entry name" value="PRibGlycinamide_synth_C_sf"/>
</dbReference>
<dbReference type="GO" id="GO:0006164">
    <property type="term" value="P:purine nucleotide biosynthetic process"/>
    <property type="evidence" value="ECO:0007669"/>
    <property type="project" value="UniProtKB-KW"/>
</dbReference>
<evidence type="ECO:0000256" key="5">
    <source>
        <dbReference type="ARBA" id="ARBA00022840"/>
    </source>
</evidence>
<dbReference type="Pfam" id="PF01071">
    <property type="entry name" value="GARS_A"/>
    <property type="match status" value="1"/>
</dbReference>
<dbReference type="InterPro" id="IPR020561">
    <property type="entry name" value="PRibGlycinamid_synth_ATP-grasp"/>
</dbReference>
<evidence type="ECO:0000313" key="12">
    <source>
        <dbReference type="Proteomes" id="UP000008037"/>
    </source>
</evidence>
<dbReference type="PROSITE" id="PS50819">
    <property type="entry name" value="INTEIN_ENDONUCLEASE"/>
    <property type="match status" value="1"/>
</dbReference>
<dbReference type="Gene3D" id="3.10.28.10">
    <property type="entry name" value="Homing endonucleases"/>
    <property type="match status" value="1"/>
</dbReference>
<keyword evidence="6" id="KW-0651">Protein splicing</keyword>
<dbReference type="EMBL" id="CP002408">
    <property type="protein sequence ID" value="AFU58304.1"/>
    <property type="molecule type" value="Genomic_DNA"/>
</dbReference>
<dbReference type="SUPFAM" id="SSF51246">
    <property type="entry name" value="Rudiment single hybrid motif"/>
    <property type="match status" value="1"/>
</dbReference>
<dbReference type="InterPro" id="IPR020560">
    <property type="entry name" value="PRibGlycinamide_synth_C-dom"/>
</dbReference>
<dbReference type="SUPFAM" id="SSF55608">
    <property type="entry name" value="Homing endonucleases"/>
    <property type="match status" value="1"/>
</dbReference>
<protein>
    <recommendedName>
        <fullName evidence="8">Glycinamide ribonucleotide synthetase</fullName>
    </recommendedName>
    <alternativeName>
        <fullName evidence="9">Phosphoribosylglycinamide synthetase</fullName>
    </alternativeName>
</protein>
<dbReference type="Gene3D" id="3.30.470.20">
    <property type="entry name" value="ATP-grasp fold, B domain"/>
    <property type="match status" value="1"/>
</dbReference>
<dbReference type="RefSeq" id="WP_015018841.1">
    <property type="nucleotide sequence ID" value="NC_018719.1"/>
</dbReference>
<evidence type="ECO:0000256" key="9">
    <source>
        <dbReference type="ARBA" id="ARBA00042864"/>
    </source>
</evidence>
<proteinExistence type="inferred from homology"/>
<dbReference type="InParanoid" id="K0IMV9"/>
<dbReference type="GeneID" id="13797625"/>
<keyword evidence="3" id="KW-0658">Purine biosynthesis</keyword>
<dbReference type="BioCyc" id="CNIT1237085:G1324-1364-MONOMER"/>
<evidence type="ECO:0000256" key="6">
    <source>
        <dbReference type="ARBA" id="ARBA00023000"/>
    </source>
</evidence>
<evidence type="ECO:0000256" key="3">
    <source>
        <dbReference type="ARBA" id="ARBA00022755"/>
    </source>
</evidence>
<evidence type="ECO:0000256" key="2">
    <source>
        <dbReference type="ARBA" id="ARBA00022741"/>
    </source>
</evidence>
<dbReference type="PANTHER" id="PTHR43472">
    <property type="entry name" value="PHOSPHORIBOSYLAMINE--GLYCINE LIGASE"/>
    <property type="match status" value="1"/>
</dbReference>
<reference evidence="11 12" key="1">
    <citation type="journal article" date="2012" name="Environ. Microbiol.">
        <title>The genome of the ammonia-oxidizing Candidatus Nitrososphaera gargensis: insights into metabolic versatility and environmental adaptations.</title>
        <authorList>
            <person name="Spang A."/>
            <person name="Poehlein A."/>
            <person name="Offre P."/>
            <person name="Zumbragel S."/>
            <person name="Haider S."/>
            <person name="Rychlik N."/>
            <person name="Nowka B."/>
            <person name="Schmeisser C."/>
            <person name="Lebedeva E.V."/>
            <person name="Rattei T."/>
            <person name="Bohm C."/>
            <person name="Schmid M."/>
            <person name="Galushko A."/>
            <person name="Hatzenpichler R."/>
            <person name="Weinmaier T."/>
            <person name="Daniel R."/>
            <person name="Schleper C."/>
            <person name="Spieck E."/>
            <person name="Streit W."/>
            <person name="Wagner M."/>
        </authorList>
    </citation>
    <scope>NUCLEOTIDE SEQUENCE [LARGE SCALE GENOMIC DNA]</scope>
    <source>
        <strain evidence="12">Ga9.2</strain>
    </source>
</reference>
<dbReference type="SUPFAM" id="SSF56059">
    <property type="entry name" value="Glutathione synthetase ATP-binding domain-like"/>
    <property type="match status" value="2"/>
</dbReference>
<feature type="domain" description="DOD-type homing endonuclease" evidence="10">
    <location>
        <begin position="370"/>
        <end position="492"/>
    </location>
</feature>
<dbReference type="GO" id="GO:0004519">
    <property type="term" value="F:endonuclease activity"/>
    <property type="evidence" value="ECO:0007669"/>
    <property type="project" value="InterPro"/>
</dbReference>
<dbReference type="InterPro" id="IPR004042">
    <property type="entry name" value="Intein_endonuc_central"/>
</dbReference>
<keyword evidence="4" id="KW-0068">Autocatalytic cleavage</keyword>
<dbReference type="InterPro" id="IPR000115">
    <property type="entry name" value="PRibGlycinamide_synth"/>
</dbReference>
<dbReference type="InterPro" id="IPR036844">
    <property type="entry name" value="Hint_dom_sf"/>
</dbReference>
<keyword evidence="2" id="KW-0547">Nucleotide-binding</keyword>
<evidence type="ECO:0000256" key="1">
    <source>
        <dbReference type="ARBA" id="ARBA00022598"/>
    </source>
</evidence>
<name>K0IMV9_NITGG</name>
<dbReference type="STRING" id="1237085.Ngar_c13660"/>
<dbReference type="SUPFAM" id="SSF51294">
    <property type="entry name" value="Hedgehog/intein (Hint) domain"/>
    <property type="match status" value="1"/>
</dbReference>
<dbReference type="GO" id="GO:0004637">
    <property type="term" value="F:phosphoribosylamine-glycine ligase activity"/>
    <property type="evidence" value="ECO:0007669"/>
    <property type="project" value="InterPro"/>
</dbReference>
<organism evidence="11 12">
    <name type="scientific">Nitrososphaera gargensis (strain Ga9.2)</name>
    <dbReference type="NCBI Taxonomy" id="1237085"/>
    <lineage>
        <taxon>Archaea</taxon>
        <taxon>Nitrososphaerota</taxon>
        <taxon>Nitrososphaeria</taxon>
        <taxon>Nitrososphaerales</taxon>
        <taxon>Nitrososphaeraceae</taxon>
        <taxon>Nitrososphaera</taxon>
    </lineage>
</organism>
<dbReference type="GO" id="GO:0009113">
    <property type="term" value="P:purine nucleobase biosynthetic process"/>
    <property type="evidence" value="ECO:0007669"/>
    <property type="project" value="InterPro"/>
</dbReference>
<dbReference type="Proteomes" id="UP000008037">
    <property type="component" value="Chromosome"/>
</dbReference>
<dbReference type="PROSITE" id="PS50817">
    <property type="entry name" value="INTEIN_N_TER"/>
    <property type="match status" value="1"/>
</dbReference>
<sequence>MKFLFVSPEALSLDLAYTLRQEGNDVKFFIQSATEKDVGDGFVEKVDSWEDQIDWADVIIFDDIGFGKTAEKLREEGKKVVGGSVYTDKLENEREFGQQELAKAGVSVLPNWNFSDFEEAIKFVQSNPGRYVIKPSGKAQNEKELLFVGQEEDGNDVINVLAHYKKNWSNKIKIFQIQQFSSGVEVAVGAFFNGKEFVRPVNINFEHKRLFPGNIGPSTGEMGCYDDKTEVLTDKGWKLFKNLSYEDEICTLNPATHAIEYNKPTAIVSFTHHKKLISMQNRAIDIAVTPDHNMYVCSQENARNANNKFEFVKAKDLQDQSVIKRSGTWIGVEREYFVLPSVSLGHYEGRQIVFHETGQLEVSMDIWAAFMGIWLSEGCASCNKVSIAQKTVQKSKIIEELLRHLPFKFIKGRNEFYCYSKQLYTYLAGFGKAYDKYVPQFIKELSARQIAIFLDWYALGDATVMKSGFRIFYTSSKRMADDIQELLLKIGRVGIVKTRKRRTNRIWIEDHYANCSGIQYEIIERVNKLDSWLDKRDIKTINYEGKVYCATVKNHVMYVRRNGKPYWCGNTLMFWTHNNRIFELTLEKMKPALAASGYVGYIDVNCIANGTGIYPLEFTSRFGYPTISIHMEGITSKWGKLLHSLAKGEDTELHTKKGFQVGVVIAVPPFPFNDDRTFRKFSEDATILFKTQNLDGIHLGEVKREGNDWRIAGRSGYSLVVTGSGNTTDEARAQAYRRVANIMIPNMFYRTDIGSGWVRDSDLLLSYGYM</sequence>
<dbReference type="Gene3D" id="2.170.16.10">
    <property type="entry name" value="Hedgehog/Intein (Hint) domain"/>
    <property type="match status" value="1"/>
</dbReference>
<evidence type="ECO:0000259" key="10">
    <source>
        <dbReference type="PROSITE" id="PS50819"/>
    </source>
</evidence>
<keyword evidence="12" id="KW-1185">Reference proteome</keyword>
<evidence type="ECO:0000313" key="11">
    <source>
        <dbReference type="EMBL" id="AFU58304.1"/>
    </source>
</evidence>
<dbReference type="PATRIC" id="fig|1237085.11.peg.1327"/>
<keyword evidence="1 11" id="KW-0436">Ligase</keyword>
<evidence type="ECO:0000256" key="8">
    <source>
        <dbReference type="ARBA" id="ARBA00042242"/>
    </source>
</evidence>
<dbReference type="Gene3D" id="3.90.600.10">
    <property type="entry name" value="Phosphoribosylglycinamide synthetase, C-terminal domain"/>
    <property type="match status" value="1"/>
</dbReference>
<dbReference type="InterPro" id="IPR006141">
    <property type="entry name" value="Intein_N"/>
</dbReference>
<dbReference type="SMART" id="SM01210">
    <property type="entry name" value="GARS_C"/>
    <property type="match status" value="1"/>
</dbReference>
<evidence type="ECO:0000256" key="4">
    <source>
        <dbReference type="ARBA" id="ARBA00022813"/>
    </source>
</evidence>
<accession>K0IMV9</accession>
<dbReference type="KEGG" id="nga:Ngar_c13660"/>
<dbReference type="OrthoDB" id="315187at2157"/>
<dbReference type="AlphaFoldDB" id="K0IMV9"/>
<dbReference type="InterPro" id="IPR027434">
    <property type="entry name" value="Homing_endonucl"/>
</dbReference>
<keyword evidence="5" id="KW-0067">ATP-binding</keyword>
<gene>
    <name evidence="11" type="ordered locus">Ngar_c13660</name>
</gene>
<dbReference type="GO" id="GO:0005524">
    <property type="term" value="F:ATP binding"/>
    <property type="evidence" value="ECO:0007669"/>
    <property type="project" value="UniProtKB-KW"/>
</dbReference>
<dbReference type="GO" id="GO:0016539">
    <property type="term" value="P:intein-mediated protein splicing"/>
    <property type="evidence" value="ECO:0007669"/>
    <property type="project" value="InterPro"/>
</dbReference>
<evidence type="ECO:0000256" key="7">
    <source>
        <dbReference type="ARBA" id="ARBA00038345"/>
    </source>
</evidence>
<comment type="similarity">
    <text evidence="7">Belongs to the GARS family.</text>
</comment>